<dbReference type="InterPro" id="IPR011006">
    <property type="entry name" value="CheY-like_superfamily"/>
</dbReference>
<dbReference type="Gene3D" id="3.40.50.2300">
    <property type="match status" value="1"/>
</dbReference>
<dbReference type="PANTHER" id="PTHR44520:SF2">
    <property type="entry name" value="RESPONSE REGULATOR RCP1"/>
    <property type="match status" value="1"/>
</dbReference>
<dbReference type="Proteomes" id="UP001228581">
    <property type="component" value="Unassembled WGS sequence"/>
</dbReference>
<dbReference type="PROSITE" id="PS50110">
    <property type="entry name" value="RESPONSE_REGULATORY"/>
    <property type="match status" value="1"/>
</dbReference>
<evidence type="ECO:0000259" key="2">
    <source>
        <dbReference type="PROSITE" id="PS50110"/>
    </source>
</evidence>
<dbReference type="Pfam" id="PF00072">
    <property type="entry name" value="Response_reg"/>
    <property type="match status" value="1"/>
</dbReference>
<reference evidence="3 4" key="1">
    <citation type="submission" date="2023-05" db="EMBL/GenBank/DDBJ databases">
        <authorList>
            <person name="Zhang X."/>
        </authorList>
    </citation>
    <scope>NUCLEOTIDE SEQUENCE [LARGE SCALE GENOMIC DNA]</scope>
    <source>
        <strain evidence="3 4">DM2B3-1</strain>
    </source>
</reference>
<dbReference type="PANTHER" id="PTHR44520">
    <property type="entry name" value="RESPONSE REGULATOR RCP1-RELATED"/>
    <property type="match status" value="1"/>
</dbReference>
<proteinExistence type="predicted"/>
<evidence type="ECO:0000313" key="3">
    <source>
        <dbReference type="EMBL" id="MDJ1493486.1"/>
    </source>
</evidence>
<dbReference type="InterPro" id="IPR001789">
    <property type="entry name" value="Sig_transdc_resp-reg_receiver"/>
</dbReference>
<dbReference type="InterPro" id="IPR052893">
    <property type="entry name" value="TCS_response_regulator"/>
</dbReference>
<name>A0ABT7CID0_9BACT</name>
<evidence type="ECO:0000256" key="1">
    <source>
        <dbReference type="PROSITE-ProRule" id="PRU00169"/>
    </source>
</evidence>
<dbReference type="EMBL" id="JASJOT010000006">
    <property type="protein sequence ID" value="MDJ1493486.1"/>
    <property type="molecule type" value="Genomic_DNA"/>
</dbReference>
<evidence type="ECO:0000313" key="4">
    <source>
        <dbReference type="Proteomes" id="UP001228581"/>
    </source>
</evidence>
<feature type="modified residue" description="4-aspartylphosphate" evidence="1">
    <location>
        <position position="64"/>
    </location>
</feature>
<sequence length="146" mass="17041">MNYPALSMNGPILIIEDDVDDQFIFSKIFSELQIADKIKYFSNPAKALAFLREDPCQPFLIICDINLPVMSGLEFKTAIDRDPMLRTKSIPFVFLSTSIAQKMVDKAYKELTIQGFFQKSDDYEDLKRRLYSILDYWHHCQHPNSY</sequence>
<keyword evidence="1" id="KW-0597">Phosphoprotein</keyword>
<accession>A0ABT7CID0</accession>
<dbReference type="RefSeq" id="WP_313995708.1">
    <property type="nucleotide sequence ID" value="NZ_JASJOT010000006.1"/>
</dbReference>
<dbReference type="SMART" id="SM00448">
    <property type="entry name" value="REC"/>
    <property type="match status" value="1"/>
</dbReference>
<feature type="domain" description="Response regulatory" evidence="2">
    <location>
        <begin position="11"/>
        <end position="134"/>
    </location>
</feature>
<comment type="caution">
    <text evidence="3">The sequence shown here is derived from an EMBL/GenBank/DDBJ whole genome shotgun (WGS) entry which is preliminary data.</text>
</comment>
<dbReference type="SUPFAM" id="SSF52172">
    <property type="entry name" value="CheY-like"/>
    <property type="match status" value="1"/>
</dbReference>
<protein>
    <submittedName>
        <fullName evidence="3">Response regulator</fullName>
    </submittedName>
</protein>
<keyword evidence="4" id="KW-1185">Reference proteome</keyword>
<gene>
    <name evidence="3" type="ORF">QNI19_11130</name>
</gene>
<organism evidence="3 4">
    <name type="scientific">Xanthocytophaga flava</name>
    <dbReference type="NCBI Taxonomy" id="3048013"/>
    <lineage>
        <taxon>Bacteria</taxon>
        <taxon>Pseudomonadati</taxon>
        <taxon>Bacteroidota</taxon>
        <taxon>Cytophagia</taxon>
        <taxon>Cytophagales</taxon>
        <taxon>Rhodocytophagaceae</taxon>
        <taxon>Xanthocytophaga</taxon>
    </lineage>
</organism>